<dbReference type="EMBL" id="CP107006">
    <property type="protein sequence ID" value="UYQ91165.1"/>
    <property type="molecule type" value="Genomic_DNA"/>
</dbReference>
<keyword evidence="3" id="KW-1185">Reference proteome</keyword>
<evidence type="ECO:0000313" key="2">
    <source>
        <dbReference type="EMBL" id="UYQ91165.1"/>
    </source>
</evidence>
<evidence type="ECO:0000313" key="3">
    <source>
        <dbReference type="Proteomes" id="UP001162741"/>
    </source>
</evidence>
<protein>
    <submittedName>
        <fullName evidence="2">Uncharacterized protein</fullName>
    </submittedName>
</protein>
<organism evidence="2 3">
    <name type="scientific">Chitinophaga horti</name>
    <dbReference type="NCBI Taxonomy" id="2920382"/>
    <lineage>
        <taxon>Bacteria</taxon>
        <taxon>Pseudomonadati</taxon>
        <taxon>Bacteroidota</taxon>
        <taxon>Chitinophagia</taxon>
        <taxon>Chitinophagales</taxon>
        <taxon>Chitinophagaceae</taxon>
        <taxon>Chitinophaga</taxon>
    </lineage>
</organism>
<proteinExistence type="predicted"/>
<keyword evidence="1" id="KW-0175">Coiled coil</keyword>
<accession>A0ABY6IV47</accession>
<dbReference type="RefSeq" id="WP_264279643.1">
    <property type="nucleotide sequence ID" value="NZ_CP107006.1"/>
</dbReference>
<name>A0ABY6IV47_9BACT</name>
<dbReference type="Proteomes" id="UP001162741">
    <property type="component" value="Chromosome"/>
</dbReference>
<reference evidence="2" key="1">
    <citation type="submission" date="2022-10" db="EMBL/GenBank/DDBJ databases">
        <title>Chitinophaga sp. nov., isolated from soil.</title>
        <authorList>
            <person name="Jeon C.O."/>
        </authorList>
    </citation>
    <scope>NUCLEOTIDE SEQUENCE</scope>
    <source>
        <strain evidence="2">R8</strain>
    </source>
</reference>
<dbReference type="Gene3D" id="1.20.1270.70">
    <property type="entry name" value="Designed single chain three-helix bundle"/>
    <property type="match status" value="1"/>
</dbReference>
<evidence type="ECO:0000256" key="1">
    <source>
        <dbReference type="SAM" id="Coils"/>
    </source>
</evidence>
<feature type="coiled-coil region" evidence="1">
    <location>
        <begin position="5"/>
        <end position="50"/>
    </location>
</feature>
<sequence>MTNRFDEIDERFNVIETEVKTLRNETNVRFNALEERLSTVETQVVLLRNDTNALGEKLTKVETQVGSLRTEMSGRFDVVDARLIHIESDLDKIEVWTGYRADHRLPEVRRKTETATA</sequence>
<gene>
    <name evidence="2" type="ORF">MKQ68_13795</name>
</gene>